<dbReference type="Proteomes" id="UP001165378">
    <property type="component" value="Unassembled WGS sequence"/>
</dbReference>
<dbReference type="RefSeq" id="WP_235051273.1">
    <property type="nucleotide sequence ID" value="NZ_JAKFHA010000003.1"/>
</dbReference>
<organism evidence="1 2">
    <name type="scientific">Yinghuangia soli</name>
    <dbReference type="NCBI Taxonomy" id="2908204"/>
    <lineage>
        <taxon>Bacteria</taxon>
        <taxon>Bacillati</taxon>
        <taxon>Actinomycetota</taxon>
        <taxon>Actinomycetes</taxon>
        <taxon>Kitasatosporales</taxon>
        <taxon>Streptomycetaceae</taxon>
        <taxon>Yinghuangia</taxon>
    </lineage>
</organism>
<dbReference type="AlphaFoldDB" id="A0AA41PZ43"/>
<keyword evidence="2" id="KW-1185">Reference proteome</keyword>
<proteinExistence type="predicted"/>
<protein>
    <submittedName>
        <fullName evidence="1">Uncharacterized protein</fullName>
    </submittedName>
</protein>
<comment type="caution">
    <text evidence="1">The sequence shown here is derived from an EMBL/GenBank/DDBJ whole genome shotgun (WGS) entry which is preliminary data.</text>
</comment>
<gene>
    <name evidence="1" type="ORF">LZ495_07840</name>
</gene>
<dbReference type="EMBL" id="JAKFHA010000003">
    <property type="protein sequence ID" value="MCF2527127.1"/>
    <property type="molecule type" value="Genomic_DNA"/>
</dbReference>
<sequence length="385" mass="42101">MSTDPLGPGRSVLVDDRAVVAWLGAGTCVDTGDGTVFVLAKAATAVVMAASDDWAFSGVRDARSFTIVGPIPEDVEPRLVGRFEWFYPSGDGDREMPLHIFVRVAAGLLYLGIAGRERGREITWSGALAEWSGELLTPLSREVLDMARPVGDSNSLPGLDWLDHAADDRVAALQSFVTGWFPVVEREQPDSAAAAADAAQLPVPRPLRELYLMAAGRSRRVLAAWDAIRFPQELSLDASTGRLEFAGGNEGDWTWACDLDEDDPAVWWTWDGREPVTRREPEPLSGFLLQFILRQAMVTAVYRAESGFPCIPVTVADELAAGLRPVPLHPLHWHSDRSVLYVAPGLVVAIEHVNHNERYVSAGATHRSALRRLADAGIDWMRFDG</sequence>
<reference evidence="1" key="1">
    <citation type="submission" date="2022-01" db="EMBL/GenBank/DDBJ databases">
        <title>Genome-Based Taxonomic Classification of the Phylum Actinobacteria.</title>
        <authorList>
            <person name="Gao Y."/>
        </authorList>
    </citation>
    <scope>NUCLEOTIDE SEQUENCE</scope>
    <source>
        <strain evidence="1">KLBMP 8922</strain>
    </source>
</reference>
<evidence type="ECO:0000313" key="1">
    <source>
        <dbReference type="EMBL" id="MCF2527127.1"/>
    </source>
</evidence>
<evidence type="ECO:0000313" key="2">
    <source>
        <dbReference type="Proteomes" id="UP001165378"/>
    </source>
</evidence>
<accession>A0AA41PZ43</accession>
<name>A0AA41PZ43_9ACTN</name>